<feature type="transmembrane region" description="Helical" evidence="4">
    <location>
        <begin position="263"/>
        <end position="283"/>
    </location>
</feature>
<evidence type="ECO:0000256" key="3">
    <source>
        <dbReference type="ARBA" id="ARBA00023136"/>
    </source>
</evidence>
<feature type="transmembrane region" description="Helical" evidence="4">
    <location>
        <begin position="322"/>
        <end position="340"/>
    </location>
</feature>
<evidence type="ECO:0000313" key="7">
    <source>
        <dbReference type="Proteomes" id="UP000805841"/>
    </source>
</evidence>
<evidence type="ECO:0000313" key="6">
    <source>
        <dbReference type="EMBL" id="MBD1598456.1"/>
    </source>
</evidence>
<dbReference type="InterPro" id="IPR020846">
    <property type="entry name" value="MFS_dom"/>
</dbReference>
<keyword evidence="1 4" id="KW-0812">Transmembrane</keyword>
<feature type="transmembrane region" description="Helical" evidence="4">
    <location>
        <begin position="289"/>
        <end position="310"/>
    </location>
</feature>
<feature type="transmembrane region" description="Helical" evidence="4">
    <location>
        <begin position="95"/>
        <end position="117"/>
    </location>
</feature>
<name>A0ABR7YZ08_9PSED</name>
<feature type="transmembrane region" description="Helical" evidence="4">
    <location>
        <begin position="129"/>
        <end position="151"/>
    </location>
</feature>
<feature type="domain" description="Major facilitator superfamily (MFS) profile" evidence="5">
    <location>
        <begin position="198"/>
        <end position="379"/>
    </location>
</feature>
<dbReference type="PANTHER" id="PTHR23521:SF3">
    <property type="entry name" value="MFS TRANSPORTER"/>
    <property type="match status" value="1"/>
</dbReference>
<dbReference type="Gene3D" id="1.20.1250.20">
    <property type="entry name" value="MFS general substrate transporter like domains"/>
    <property type="match status" value="2"/>
</dbReference>
<evidence type="ECO:0000256" key="2">
    <source>
        <dbReference type="ARBA" id="ARBA00022989"/>
    </source>
</evidence>
<dbReference type="PROSITE" id="PS50850">
    <property type="entry name" value="MFS"/>
    <property type="match status" value="1"/>
</dbReference>
<dbReference type="RefSeq" id="WP_190418809.1">
    <property type="nucleotide sequence ID" value="NZ_JAAOCA010000007.1"/>
</dbReference>
<reference evidence="6 7" key="1">
    <citation type="journal article" date="2020" name="Insects">
        <title>Bacteria Belonging to Pseudomonas typographi sp. nov. from the Bark Beetle Ips typographus Have Genomic Potential to Aid in the Host Ecology.</title>
        <authorList>
            <person name="Peral-Aranega E."/>
            <person name="Saati-Santamaria Z."/>
            <person name="Kolarik M."/>
            <person name="Rivas R."/>
            <person name="Garcia-Fraile P."/>
        </authorList>
    </citation>
    <scope>NUCLEOTIDE SEQUENCE [LARGE SCALE GENOMIC DNA]</scope>
    <source>
        <strain evidence="6 7">CA3A</strain>
    </source>
</reference>
<dbReference type="PANTHER" id="PTHR23521">
    <property type="entry name" value="TRANSPORTER MFS SUPERFAMILY"/>
    <property type="match status" value="1"/>
</dbReference>
<feature type="transmembrane region" description="Helical" evidence="4">
    <location>
        <begin position="157"/>
        <end position="179"/>
    </location>
</feature>
<dbReference type="CDD" id="cd17477">
    <property type="entry name" value="MFS_YcaD_like"/>
    <property type="match status" value="1"/>
</dbReference>
<evidence type="ECO:0000256" key="4">
    <source>
        <dbReference type="SAM" id="Phobius"/>
    </source>
</evidence>
<evidence type="ECO:0000259" key="5">
    <source>
        <dbReference type="PROSITE" id="PS50850"/>
    </source>
</evidence>
<accession>A0ABR7YZ08</accession>
<dbReference type="Proteomes" id="UP000805841">
    <property type="component" value="Unassembled WGS sequence"/>
</dbReference>
<feature type="transmembrane region" description="Helical" evidence="4">
    <location>
        <begin position="33"/>
        <end position="58"/>
    </location>
</feature>
<dbReference type="Pfam" id="PF07690">
    <property type="entry name" value="MFS_1"/>
    <property type="match status" value="1"/>
</dbReference>
<proteinExistence type="predicted"/>
<keyword evidence="2 4" id="KW-1133">Transmembrane helix</keyword>
<keyword evidence="7" id="KW-1185">Reference proteome</keyword>
<organism evidence="6 7">
    <name type="scientific">Pseudomonas typographi</name>
    <dbReference type="NCBI Taxonomy" id="2715964"/>
    <lineage>
        <taxon>Bacteria</taxon>
        <taxon>Pseudomonadati</taxon>
        <taxon>Pseudomonadota</taxon>
        <taxon>Gammaproteobacteria</taxon>
        <taxon>Pseudomonadales</taxon>
        <taxon>Pseudomonadaceae</taxon>
        <taxon>Pseudomonas</taxon>
    </lineage>
</organism>
<feature type="transmembrane region" description="Helical" evidence="4">
    <location>
        <begin position="352"/>
        <end position="370"/>
    </location>
</feature>
<keyword evidence="3 4" id="KW-0472">Membrane</keyword>
<protein>
    <submittedName>
        <fullName evidence="6">MFS transporter</fullName>
    </submittedName>
</protein>
<dbReference type="InterPro" id="IPR047200">
    <property type="entry name" value="MFS_YcaD-like"/>
</dbReference>
<dbReference type="EMBL" id="JAAOCA010000007">
    <property type="protein sequence ID" value="MBD1598456.1"/>
    <property type="molecule type" value="Genomic_DNA"/>
</dbReference>
<dbReference type="InterPro" id="IPR011701">
    <property type="entry name" value="MFS"/>
</dbReference>
<feature type="transmembrane region" description="Helical" evidence="4">
    <location>
        <begin position="235"/>
        <end position="256"/>
    </location>
</feature>
<gene>
    <name evidence="6" type="ORF">HAQ05_07030</name>
</gene>
<dbReference type="SUPFAM" id="SSF103473">
    <property type="entry name" value="MFS general substrate transporter"/>
    <property type="match status" value="1"/>
</dbReference>
<sequence length="379" mass="39659">MRWGTYFAVLASVLSVGLALGMSMPLVSLRLEGWGYGAFAIGVMAAMPAVGVLLGAGMASRLAARFGTAALMRGCLAGGALAIGLLALLPSYPVWVALRLVIGSILTILFVLGESWINQLAVDRWRGRLVALYGSSYALSQLAGPLLLGVLGTERDYGFWLATALLLAAPLLLLGRTGAPAAEASRVTFSALFGFCRQLPMIAWAIALFAGFEALILTLLPVYCLQQGFSTSVALYMVSTVVVGDALLQLPIGALADRVSRHGLFLGCAISLMVVSLLVPLVIHSVLIWPLWVLFGASAGGLFTLSLVLIGERFRDDELVRANAHVAQLWGAGCLIGPLLAGAGSQWVSGHALPWMMAAGAFVLVLLARARPAACAVAD</sequence>
<evidence type="ECO:0000256" key="1">
    <source>
        <dbReference type="ARBA" id="ARBA00022692"/>
    </source>
</evidence>
<dbReference type="InterPro" id="IPR036259">
    <property type="entry name" value="MFS_trans_sf"/>
</dbReference>
<feature type="transmembrane region" description="Helical" evidence="4">
    <location>
        <begin position="70"/>
        <end position="89"/>
    </location>
</feature>
<comment type="caution">
    <text evidence="6">The sequence shown here is derived from an EMBL/GenBank/DDBJ whole genome shotgun (WGS) entry which is preliminary data.</text>
</comment>
<feature type="transmembrane region" description="Helical" evidence="4">
    <location>
        <begin position="199"/>
        <end position="223"/>
    </location>
</feature>